<dbReference type="CDD" id="cd02008">
    <property type="entry name" value="TPP_IOR_alpha"/>
    <property type="match status" value="1"/>
</dbReference>
<evidence type="ECO:0000256" key="3">
    <source>
        <dbReference type="ARBA" id="ARBA00012812"/>
    </source>
</evidence>
<dbReference type="AlphaFoldDB" id="A0A2M7AXH9"/>
<comment type="function">
    <text evidence="1 14">Catalyzes the ferredoxin-dependent oxidative decarboxylation of arylpyruvates.</text>
</comment>
<comment type="catalytic activity">
    <reaction evidence="13 14">
        <text>indole-3-pyruvate + 2 oxidized [2Fe-2S]-[ferredoxin] + CoA = (indol-3-yl)acetyl-CoA + 2 reduced [2Fe-2S]-[ferredoxin] + CO2 + H(+)</text>
        <dbReference type="Rhea" id="RHEA:12645"/>
        <dbReference type="Rhea" id="RHEA-COMP:10000"/>
        <dbReference type="Rhea" id="RHEA-COMP:10001"/>
        <dbReference type="ChEBI" id="CHEBI:15378"/>
        <dbReference type="ChEBI" id="CHEBI:16526"/>
        <dbReference type="ChEBI" id="CHEBI:17640"/>
        <dbReference type="ChEBI" id="CHEBI:33737"/>
        <dbReference type="ChEBI" id="CHEBI:33738"/>
        <dbReference type="ChEBI" id="CHEBI:57271"/>
        <dbReference type="ChEBI" id="CHEBI:57287"/>
        <dbReference type="EC" id="1.2.7.8"/>
    </reaction>
</comment>
<evidence type="ECO:0000256" key="2">
    <source>
        <dbReference type="ARBA" id="ARBA00011238"/>
    </source>
</evidence>
<dbReference type="EMBL" id="PEVY01000027">
    <property type="protein sequence ID" value="PIU75345.1"/>
    <property type="molecule type" value="Genomic_DNA"/>
</dbReference>
<dbReference type="InterPro" id="IPR002880">
    <property type="entry name" value="Pyrv_Fd/Flavodoxin_OxRdtase_N"/>
</dbReference>
<comment type="caution">
    <text evidence="17">The sequence shown here is derived from an EMBL/GenBank/DDBJ whole genome shotgun (WGS) entry which is preliminary data.</text>
</comment>
<evidence type="ECO:0000256" key="9">
    <source>
        <dbReference type="ARBA" id="ARBA00023002"/>
    </source>
</evidence>
<accession>A0A2M7AXH9</accession>
<evidence type="ECO:0000256" key="6">
    <source>
        <dbReference type="ARBA" id="ARBA00022485"/>
    </source>
</evidence>
<dbReference type="PIRSF" id="PIRSF006439">
    <property type="entry name" value="Indolepyruvate_ferr_oxidored"/>
    <property type="match status" value="1"/>
</dbReference>
<evidence type="ECO:0000313" key="18">
    <source>
        <dbReference type="Proteomes" id="UP000228775"/>
    </source>
</evidence>
<proteinExistence type="predicted"/>
<dbReference type="InterPro" id="IPR011766">
    <property type="entry name" value="TPP_enzyme_TPP-bd"/>
</dbReference>
<dbReference type="Pfam" id="PF01855">
    <property type="entry name" value="POR_N"/>
    <property type="match status" value="1"/>
</dbReference>
<dbReference type="FunFam" id="3.40.50.970:FF:000039">
    <property type="entry name" value="Indolepyruvate oxidoreductase subunit IorA"/>
    <property type="match status" value="1"/>
</dbReference>
<dbReference type="GO" id="GO:0043805">
    <property type="term" value="F:indolepyruvate ferredoxin oxidoreductase activity"/>
    <property type="evidence" value="ECO:0007669"/>
    <property type="project" value="UniProtKB-UniRule"/>
</dbReference>
<evidence type="ECO:0000313" key="17">
    <source>
        <dbReference type="EMBL" id="PIU75345.1"/>
    </source>
</evidence>
<name>A0A2M7AXH9_9BACT</name>
<dbReference type="InterPro" id="IPR009014">
    <property type="entry name" value="Transketo_C/PFOR_II"/>
</dbReference>
<evidence type="ECO:0000256" key="7">
    <source>
        <dbReference type="ARBA" id="ARBA00022723"/>
    </source>
</evidence>
<reference evidence="18" key="1">
    <citation type="submission" date="2017-09" db="EMBL/GenBank/DDBJ databases">
        <title>Depth-based differentiation of microbial function through sediment-hosted aquifers and enrichment of novel symbionts in the deep terrestrial subsurface.</title>
        <authorList>
            <person name="Probst A.J."/>
            <person name="Ladd B."/>
            <person name="Jarett J.K."/>
            <person name="Geller-Mcgrath D.E."/>
            <person name="Sieber C.M.K."/>
            <person name="Emerson J.B."/>
            <person name="Anantharaman K."/>
            <person name="Thomas B.C."/>
            <person name="Malmstrom R."/>
            <person name="Stieglmeier M."/>
            <person name="Klingl A."/>
            <person name="Woyke T."/>
            <person name="Ryan C.M."/>
            <person name="Banfield J.F."/>
        </authorList>
    </citation>
    <scope>NUCLEOTIDE SEQUENCE [LARGE SCALE GENOMIC DNA]</scope>
</reference>
<evidence type="ECO:0000256" key="14">
    <source>
        <dbReference type="PIRNR" id="PIRNR006439"/>
    </source>
</evidence>
<dbReference type="CDD" id="cd07034">
    <property type="entry name" value="TPP_PYR_PFOR_IOR-alpha_like"/>
    <property type="match status" value="1"/>
</dbReference>
<evidence type="ECO:0000256" key="1">
    <source>
        <dbReference type="ARBA" id="ARBA00002995"/>
    </source>
</evidence>
<keyword evidence="9 14" id="KW-0560">Oxidoreductase</keyword>
<protein>
    <recommendedName>
        <fullName evidence="4 14">Indolepyruvate oxidoreductase subunit IorA</fullName>
        <shortName evidence="14">IOR</shortName>
        <ecNumber evidence="3 14">1.2.7.8</ecNumber>
    </recommendedName>
    <alternativeName>
        <fullName evidence="12 14">Indolepyruvate ferredoxin oxidoreductase subunit alpha</fullName>
    </alternativeName>
</protein>
<dbReference type="GO" id="GO:0051539">
    <property type="term" value="F:4 iron, 4 sulfur cluster binding"/>
    <property type="evidence" value="ECO:0007669"/>
    <property type="project" value="UniProtKB-UniRule"/>
</dbReference>
<dbReference type="SUPFAM" id="SSF52922">
    <property type="entry name" value="TK C-terminal domain-like"/>
    <property type="match status" value="1"/>
</dbReference>
<dbReference type="PANTHER" id="PTHR43710">
    <property type="entry name" value="2-HYDROXYACYL-COA LYASE"/>
    <property type="match status" value="1"/>
</dbReference>
<organism evidence="17 18">
    <name type="scientific">Candidatus Portnoybacteria bacterium CG06_land_8_20_14_3_00_39_12</name>
    <dbReference type="NCBI Taxonomy" id="1974809"/>
    <lineage>
        <taxon>Bacteria</taxon>
        <taxon>Candidatus Portnoyibacteriota</taxon>
    </lineage>
</organism>
<evidence type="ECO:0000256" key="13">
    <source>
        <dbReference type="ARBA" id="ARBA00048332"/>
    </source>
</evidence>
<dbReference type="Gene3D" id="3.40.50.970">
    <property type="match status" value="2"/>
</dbReference>
<dbReference type="Pfam" id="PF02775">
    <property type="entry name" value="TPP_enzyme_C"/>
    <property type="match status" value="1"/>
</dbReference>
<evidence type="ECO:0000256" key="5">
    <source>
        <dbReference type="ARBA" id="ARBA00022448"/>
    </source>
</evidence>
<keyword evidence="6 14" id="KW-0004">4Fe-4S</keyword>
<dbReference type="GO" id="GO:0046872">
    <property type="term" value="F:metal ion binding"/>
    <property type="evidence" value="ECO:0007669"/>
    <property type="project" value="UniProtKB-UniRule"/>
</dbReference>
<keyword evidence="8 14" id="KW-0249">Electron transport</keyword>
<dbReference type="SUPFAM" id="SSF52518">
    <property type="entry name" value="Thiamin diphosphate-binding fold (THDP-binding)"/>
    <property type="match status" value="2"/>
</dbReference>
<dbReference type="Proteomes" id="UP000228775">
    <property type="component" value="Unassembled WGS sequence"/>
</dbReference>
<feature type="domain" description="Thiamine pyrophosphate enzyme TPP-binding" evidence="16">
    <location>
        <begin position="397"/>
        <end position="523"/>
    </location>
</feature>
<evidence type="ECO:0000259" key="15">
    <source>
        <dbReference type="Pfam" id="PF01855"/>
    </source>
</evidence>
<dbReference type="PANTHER" id="PTHR43710:SF7">
    <property type="entry name" value="INDOLEPYRUVATE OXIDOREDUCTASE SUBUNIT IORA"/>
    <property type="match status" value="1"/>
</dbReference>
<evidence type="ECO:0000256" key="12">
    <source>
        <dbReference type="ARBA" id="ARBA00030514"/>
    </source>
</evidence>
<dbReference type="EC" id="1.2.7.8" evidence="3 14"/>
<evidence type="ECO:0000256" key="10">
    <source>
        <dbReference type="ARBA" id="ARBA00023004"/>
    </source>
</evidence>
<gene>
    <name evidence="17" type="ORF">COS76_01325</name>
</gene>
<evidence type="ECO:0000259" key="16">
    <source>
        <dbReference type="Pfam" id="PF02775"/>
    </source>
</evidence>
<evidence type="ECO:0000256" key="11">
    <source>
        <dbReference type="ARBA" id="ARBA00023014"/>
    </source>
</evidence>
<sequence length="532" mass="58857">MLGNEAIVRGALEGAVQFITTYPGTPTSEIGDAFVKIAPQKNIYFEYSINEKVALETAAGASLSGLKSLVAMKNFGLNVASDFLIPLVYTGISEALVVIVGDDPGCTSSGQSEQDSRAFSYLARIPTMEPTTPQECKDFVKLAFEISEKFQIPVMVKLTTRAALQSGIVKLDRFNWHRHNGKFIKNPHQFVILPPQVLEMKKGLLLKIGKIKQEISARPNLNKVFIQSRTNILKKLGIITSGVSFLYSQEALQELKLNIPILKLDFFYPLSQTKIKKFIQNLDKVLIVEELEPYLEKEISVIAKNTNPNLEILGKKQIPLIGELNTDKVISAIAQLADQKWTPLLSTAIISRRTPQFCPGCPYWFIFQAVKKAVDVKKVIFGGEIGCSMLAGFKPIEILDYLYCMGSSISVACGIKKSTNQKVISFIGDSSFFHSGIPALINSAYNQSNPLIIILDNQTTAMTGHQPHPGIKKLGQSMPIIKIENIVKACGIENLKIIDPIKIDEMISTIKDFLNKPRTSVIIARRACIKIK</sequence>
<evidence type="ECO:0000256" key="8">
    <source>
        <dbReference type="ARBA" id="ARBA00022982"/>
    </source>
</evidence>
<keyword evidence="7 14" id="KW-0479">Metal-binding</keyword>
<keyword evidence="5 14" id="KW-0813">Transport</keyword>
<feature type="domain" description="Pyruvate flavodoxin/ferredoxin oxidoreductase pyrimidine binding" evidence="15">
    <location>
        <begin position="10"/>
        <end position="156"/>
    </location>
</feature>
<comment type="cofactor">
    <cofactor evidence="14">
        <name>[4Fe-4S] cluster</name>
        <dbReference type="ChEBI" id="CHEBI:49883"/>
    </cofactor>
    <text evidence="14">Binds 2 [4Fe-4S] clusters. In this family the first cluster has a non-standard and varying [4Fe-4S] binding motif CX(2)CX(2)CX(4-5)CP.</text>
</comment>
<keyword evidence="11 14" id="KW-0411">Iron-sulfur</keyword>
<comment type="subunit">
    <text evidence="2">Heterodimer of the IorA and IorB subunits.</text>
</comment>
<evidence type="ECO:0000256" key="4">
    <source>
        <dbReference type="ARBA" id="ARBA00017710"/>
    </source>
</evidence>
<dbReference type="InterPro" id="IPR017721">
    <property type="entry name" value="IorA"/>
</dbReference>
<keyword evidence="10 14" id="KW-0408">Iron</keyword>
<dbReference type="InterPro" id="IPR029061">
    <property type="entry name" value="THDP-binding"/>
</dbReference>
<keyword evidence="17" id="KW-0670">Pyruvate</keyword>
<dbReference type="InterPro" id="IPR045025">
    <property type="entry name" value="HACL1-like"/>
</dbReference>
<dbReference type="GO" id="GO:0030976">
    <property type="term" value="F:thiamine pyrophosphate binding"/>
    <property type="evidence" value="ECO:0007669"/>
    <property type="project" value="InterPro"/>
</dbReference>